<evidence type="ECO:0000259" key="2">
    <source>
        <dbReference type="Pfam" id="PF03061"/>
    </source>
</evidence>
<evidence type="ECO:0000313" key="4">
    <source>
        <dbReference type="Proteomes" id="UP001232725"/>
    </source>
</evidence>
<evidence type="ECO:0000256" key="1">
    <source>
        <dbReference type="ARBA" id="ARBA00022801"/>
    </source>
</evidence>
<name>A0ABT9IP18_9MICC</name>
<dbReference type="NCBIfam" id="TIGR02286">
    <property type="entry name" value="PaaD"/>
    <property type="match status" value="1"/>
</dbReference>
<dbReference type="Proteomes" id="UP001232725">
    <property type="component" value="Unassembled WGS sequence"/>
</dbReference>
<dbReference type="Gene3D" id="3.10.129.10">
    <property type="entry name" value="Hotdog Thioesterase"/>
    <property type="match status" value="1"/>
</dbReference>
<dbReference type="EC" id="3.1.2.-" evidence="3"/>
<dbReference type="CDD" id="cd03443">
    <property type="entry name" value="PaaI_thioesterase"/>
    <property type="match status" value="1"/>
</dbReference>
<keyword evidence="1 3" id="KW-0378">Hydrolase</keyword>
<dbReference type="PANTHER" id="PTHR42856:SF1">
    <property type="entry name" value="ACYL-COENZYME A THIOESTERASE PAAI"/>
    <property type="match status" value="1"/>
</dbReference>
<dbReference type="Pfam" id="PF03061">
    <property type="entry name" value="4HBT"/>
    <property type="match status" value="1"/>
</dbReference>
<reference evidence="3 4" key="1">
    <citation type="submission" date="2023-08" db="EMBL/GenBank/DDBJ databases">
        <title>Arthrobacter horti sp. nov., isolated from forest soil.</title>
        <authorList>
            <person name="Park M."/>
        </authorList>
    </citation>
    <scope>NUCLEOTIDE SEQUENCE [LARGE SCALE GENOMIC DNA]</scope>
    <source>
        <strain evidence="3 4">YJM1</strain>
    </source>
</reference>
<gene>
    <name evidence="3" type="primary">paaI</name>
    <name evidence="3" type="ORF">Q9R02_09200</name>
</gene>
<organism evidence="3 4">
    <name type="scientific">Arthrobacter horti</name>
    <dbReference type="NCBI Taxonomy" id="3068273"/>
    <lineage>
        <taxon>Bacteria</taxon>
        <taxon>Bacillati</taxon>
        <taxon>Actinomycetota</taxon>
        <taxon>Actinomycetes</taxon>
        <taxon>Micrococcales</taxon>
        <taxon>Micrococcaceae</taxon>
        <taxon>Arthrobacter</taxon>
    </lineage>
</organism>
<protein>
    <submittedName>
        <fullName evidence="3">Hydroxyphenylacetyl-CoA thioesterase PaaI</fullName>
        <ecNumber evidence="3">3.1.2.-</ecNumber>
    </submittedName>
</protein>
<dbReference type="PANTHER" id="PTHR42856">
    <property type="entry name" value="ACYL-COENZYME A THIOESTERASE PAAI"/>
    <property type="match status" value="1"/>
</dbReference>
<feature type="domain" description="Thioesterase" evidence="2">
    <location>
        <begin position="59"/>
        <end position="131"/>
    </location>
</feature>
<comment type="caution">
    <text evidence="3">The sequence shown here is derived from an EMBL/GenBank/DDBJ whole genome shotgun (WGS) entry which is preliminary data.</text>
</comment>
<keyword evidence="4" id="KW-1185">Reference proteome</keyword>
<dbReference type="InterPro" id="IPR011973">
    <property type="entry name" value="PaaD"/>
</dbReference>
<dbReference type="InterPro" id="IPR003736">
    <property type="entry name" value="PAAI_dom"/>
</dbReference>
<proteinExistence type="predicted"/>
<dbReference type="RefSeq" id="WP_305996377.1">
    <property type="nucleotide sequence ID" value="NZ_JAVALS010000005.1"/>
</dbReference>
<dbReference type="InterPro" id="IPR052723">
    <property type="entry name" value="Acyl-CoA_thioesterase_PaaI"/>
</dbReference>
<dbReference type="EMBL" id="JAVALS010000005">
    <property type="protein sequence ID" value="MDP5227325.1"/>
    <property type="molecule type" value="Genomic_DNA"/>
</dbReference>
<dbReference type="InterPro" id="IPR029069">
    <property type="entry name" value="HotDog_dom_sf"/>
</dbReference>
<dbReference type="SUPFAM" id="SSF54637">
    <property type="entry name" value="Thioesterase/thiol ester dehydrase-isomerase"/>
    <property type="match status" value="1"/>
</dbReference>
<evidence type="ECO:0000313" key="3">
    <source>
        <dbReference type="EMBL" id="MDP5227325.1"/>
    </source>
</evidence>
<dbReference type="NCBIfam" id="TIGR00369">
    <property type="entry name" value="unchar_dom_1"/>
    <property type="match status" value="1"/>
</dbReference>
<dbReference type="GO" id="GO:0016787">
    <property type="term" value="F:hydrolase activity"/>
    <property type="evidence" value="ECO:0007669"/>
    <property type="project" value="UniProtKB-KW"/>
</dbReference>
<accession>A0ABT9IP18</accession>
<dbReference type="InterPro" id="IPR006683">
    <property type="entry name" value="Thioestr_dom"/>
</dbReference>
<sequence>MVTGTDSQQLDPRTLAKACADTMWSTDEASQGLGMALESVEPGQAVLTMTVRSDMVNGHGICHGGFISTLADSTFAFSCNTHNVVTVASGFEISFLESARLGDVLRAEGREVVLRGRSGIYDVTVRRGDTVIAVFRGRSRSLGRPILEETP</sequence>